<accession>W0RC42</accession>
<feature type="chain" id="PRO_5004793892" description="Curlin associated repeat-containing protein" evidence="2">
    <location>
        <begin position="32"/>
        <end position="257"/>
    </location>
</feature>
<dbReference type="EMBL" id="CP007128">
    <property type="protein sequence ID" value="AHG87885.1"/>
    <property type="molecule type" value="Genomic_DNA"/>
</dbReference>
<dbReference type="RefSeq" id="WP_025409440.1">
    <property type="nucleotide sequence ID" value="NZ_CP007128.1"/>
</dbReference>
<reference evidence="3 4" key="1">
    <citation type="journal article" date="2014" name="Genome Announc.">
        <title>Genome Sequence and Methylome of Soil Bacterium Gemmatirosa kalamazoonensis KBS708T, a Member of the Rarely Cultivated Gemmatimonadetes Phylum.</title>
        <authorList>
            <person name="Debruyn J.M."/>
            <person name="Radosevich M."/>
            <person name="Wommack K.E."/>
            <person name="Polson S.W."/>
            <person name="Hauser L.J."/>
            <person name="Fawaz M.N."/>
            <person name="Korlach J."/>
            <person name="Tsai Y.C."/>
        </authorList>
    </citation>
    <scope>NUCLEOTIDE SEQUENCE [LARGE SCALE GENOMIC DNA]</scope>
    <source>
        <strain evidence="3 4">KBS708</strain>
    </source>
</reference>
<evidence type="ECO:0000256" key="2">
    <source>
        <dbReference type="SAM" id="SignalP"/>
    </source>
</evidence>
<evidence type="ECO:0000313" key="3">
    <source>
        <dbReference type="EMBL" id="AHG87885.1"/>
    </source>
</evidence>
<dbReference type="eggNOG" id="ENOG502ZGAH">
    <property type="taxonomic scope" value="Bacteria"/>
</dbReference>
<dbReference type="KEGG" id="gba:J421_0348"/>
<dbReference type="HOGENOM" id="CLU_1080761_0_0_0"/>
<gene>
    <name evidence="3" type="ORF">J421_0348</name>
</gene>
<feature type="region of interest" description="Disordered" evidence="1">
    <location>
        <begin position="235"/>
        <end position="257"/>
    </location>
</feature>
<keyword evidence="4" id="KW-1185">Reference proteome</keyword>
<evidence type="ECO:0000313" key="4">
    <source>
        <dbReference type="Proteomes" id="UP000019151"/>
    </source>
</evidence>
<dbReference type="InParanoid" id="W0RC42"/>
<dbReference type="STRING" id="861299.J421_0348"/>
<feature type="signal peptide" evidence="2">
    <location>
        <begin position="1"/>
        <end position="31"/>
    </location>
</feature>
<name>W0RC42_9BACT</name>
<dbReference type="Proteomes" id="UP000019151">
    <property type="component" value="Chromosome"/>
</dbReference>
<evidence type="ECO:0000256" key="1">
    <source>
        <dbReference type="SAM" id="MobiDB-lite"/>
    </source>
</evidence>
<protein>
    <recommendedName>
        <fullName evidence="5">Curlin associated repeat-containing protein</fullName>
    </recommendedName>
</protein>
<evidence type="ECO:0008006" key="5">
    <source>
        <dbReference type="Google" id="ProtNLM"/>
    </source>
</evidence>
<feature type="compositionally biased region" description="Basic residues" evidence="1">
    <location>
        <begin position="247"/>
        <end position="257"/>
    </location>
</feature>
<proteinExistence type="predicted"/>
<keyword evidence="2" id="KW-0732">Signal</keyword>
<dbReference type="AlphaFoldDB" id="W0RC42"/>
<sequence>MTRTLRSFGRQQLQAALVGAVALLGGRAAQAQWGQPQNGNMRLVFEWQGNVDRDTRINVGRGGVSVYGASSNESRGRFVTRGTLPTGNGTLYVQRVSGRGNVEVIQQPGYNSGDGIIRITDSQGGQGYYDIRAYWQSNGTVADRNGNGDWNSRLGCWDRNHNDSCDHDANGSTNGNGGWDRGDVYQRNGEVARGRGEVALDRNGNVVYDRRGQVVYERRGNQTLVRDRNGNVVFDRNGKPVYEKSNNGRRGRERYDD</sequence>
<organism evidence="3 4">
    <name type="scientific">Gemmatirosa kalamazoonensis</name>
    <dbReference type="NCBI Taxonomy" id="861299"/>
    <lineage>
        <taxon>Bacteria</taxon>
        <taxon>Pseudomonadati</taxon>
        <taxon>Gemmatimonadota</taxon>
        <taxon>Gemmatimonadia</taxon>
        <taxon>Gemmatimonadales</taxon>
        <taxon>Gemmatimonadaceae</taxon>
        <taxon>Gemmatirosa</taxon>
    </lineage>
</organism>